<gene>
    <name evidence="8" type="ORF">KUTeg_013315</name>
</gene>
<dbReference type="SUPFAM" id="SSF69318">
    <property type="entry name" value="Integrin alpha N-terminal domain"/>
    <property type="match status" value="1"/>
</dbReference>
<dbReference type="EMBL" id="JARBDR010000657">
    <property type="protein sequence ID" value="KAJ8308441.1"/>
    <property type="molecule type" value="Genomic_DNA"/>
</dbReference>
<evidence type="ECO:0000259" key="7">
    <source>
        <dbReference type="Pfam" id="PF23722"/>
    </source>
</evidence>
<protein>
    <recommendedName>
        <fullName evidence="7">DEX1 C-terminal domain-containing protein</fullName>
    </recommendedName>
</protein>
<keyword evidence="2 5" id="KW-0812">Transmembrane</keyword>
<keyword evidence="9" id="KW-1185">Reference proteome</keyword>
<name>A0ABQ9EWU1_TEGGR</name>
<dbReference type="PANTHER" id="PTHR21419:SF23">
    <property type="entry name" value="PROTEIN DEFECTIVE IN EXINE FORMATION 1"/>
    <property type="match status" value="1"/>
</dbReference>
<feature type="chain" id="PRO_5046810888" description="DEX1 C-terminal domain-containing protein" evidence="6">
    <location>
        <begin position="24"/>
        <end position="576"/>
    </location>
</feature>
<organism evidence="8 9">
    <name type="scientific">Tegillarca granosa</name>
    <name type="common">Malaysian cockle</name>
    <name type="synonym">Anadara granosa</name>
    <dbReference type="NCBI Taxonomy" id="220873"/>
    <lineage>
        <taxon>Eukaryota</taxon>
        <taxon>Metazoa</taxon>
        <taxon>Spiralia</taxon>
        <taxon>Lophotrochozoa</taxon>
        <taxon>Mollusca</taxon>
        <taxon>Bivalvia</taxon>
        <taxon>Autobranchia</taxon>
        <taxon>Pteriomorphia</taxon>
        <taxon>Arcoida</taxon>
        <taxon>Arcoidea</taxon>
        <taxon>Arcidae</taxon>
        <taxon>Tegillarca</taxon>
    </lineage>
</organism>
<dbReference type="Gene3D" id="2.130.10.10">
    <property type="entry name" value="YVTN repeat-like/Quinoprotein amine dehydrogenase"/>
    <property type="match status" value="1"/>
</dbReference>
<evidence type="ECO:0000256" key="3">
    <source>
        <dbReference type="ARBA" id="ARBA00022989"/>
    </source>
</evidence>
<dbReference type="Proteomes" id="UP001217089">
    <property type="component" value="Unassembled WGS sequence"/>
</dbReference>
<keyword evidence="4 5" id="KW-0472">Membrane</keyword>
<feature type="domain" description="DEX1 C-terminal" evidence="7">
    <location>
        <begin position="441"/>
        <end position="533"/>
    </location>
</feature>
<comment type="caution">
    <text evidence="8">The sequence shown here is derived from an EMBL/GenBank/DDBJ whole genome shotgun (WGS) entry which is preliminary data.</text>
</comment>
<dbReference type="PANTHER" id="PTHR21419">
    <property type="match status" value="1"/>
</dbReference>
<keyword evidence="3 5" id="KW-1133">Transmembrane helix</keyword>
<evidence type="ECO:0000256" key="5">
    <source>
        <dbReference type="SAM" id="Phobius"/>
    </source>
</evidence>
<evidence type="ECO:0000313" key="9">
    <source>
        <dbReference type="Proteomes" id="UP001217089"/>
    </source>
</evidence>
<dbReference type="Pfam" id="PF23722">
    <property type="entry name" value="Beta-sand_DEX1"/>
    <property type="match status" value="1"/>
</dbReference>
<accession>A0ABQ9EWU1</accession>
<feature type="signal peptide" evidence="6">
    <location>
        <begin position="1"/>
        <end position="23"/>
    </location>
</feature>
<evidence type="ECO:0000256" key="4">
    <source>
        <dbReference type="ARBA" id="ARBA00023136"/>
    </source>
</evidence>
<evidence type="ECO:0000256" key="1">
    <source>
        <dbReference type="ARBA" id="ARBA00004167"/>
    </source>
</evidence>
<feature type="transmembrane region" description="Helical" evidence="5">
    <location>
        <begin position="540"/>
        <end position="561"/>
    </location>
</feature>
<evidence type="ECO:0000313" key="8">
    <source>
        <dbReference type="EMBL" id="KAJ8308441.1"/>
    </source>
</evidence>
<evidence type="ECO:0000256" key="6">
    <source>
        <dbReference type="SAM" id="SignalP"/>
    </source>
</evidence>
<comment type="subcellular location">
    <subcellularLocation>
        <location evidence="1">Membrane</location>
        <topology evidence="1">Single-pass membrane protein</topology>
    </subcellularLocation>
</comment>
<keyword evidence="6" id="KW-0732">Signal</keyword>
<dbReference type="InterPro" id="IPR015943">
    <property type="entry name" value="WD40/YVTN_repeat-like_dom_sf"/>
</dbReference>
<dbReference type="InterPro" id="IPR045232">
    <property type="entry name" value="FAM234"/>
</dbReference>
<proteinExistence type="predicted"/>
<sequence length="576" mass="63957">MALRNLFELLFLIVTATPVITDADRISSKQKAEEVERNRCGYTLSTLWTSEVAHSSFAAAPLISDVDADGIFDIDGNGMLDLLFTMSSGELLFYDSDGALFKQHRYQSNDYIPVDVHVLATPVLADLNNDDRLEELVIPLSYFFEEDDYRAQEKLQQLGNMTLDDLEFYLLTGVNSAFPAYNLFSPTVIDIDSLGGSMEIIMGTSAGNLYILDTNGNHRDGWPVSLNTLHGQVTVADLDMDGKLNIVTIDTSGNVVCMTSNGITVWESEINGNSSAGSRLYDVNNDGVLDVIIATNFGDVYALDGKTGTTLPNWPVKTGHPILSNVLITKISTKTSTPDMVFLGANGVLHLMTLDFKCRSQLTLGETSFVQILSYDLVSQSEGLELLVSTNDGTLMCLGSGIEPEDLINEDENKKHYMQNSLSCDTNSINDFSYDLKKESIYVMPYSRYEGEVTGGKFVIEYEIIDPLSKGGSQYHVKVYFGKNLLSHVSHDHPGVKSVVVPAWEEPSQGHVIVYLTNKHMQIHQDVYNLRFNKLVLEDLQWLLLAPFVVMVIILLVIHGFPVKDLLPYTYQSKSR</sequence>
<dbReference type="InterPro" id="IPR056376">
    <property type="entry name" value="DEX1_C"/>
</dbReference>
<evidence type="ECO:0000256" key="2">
    <source>
        <dbReference type="ARBA" id="ARBA00022692"/>
    </source>
</evidence>
<reference evidence="8 9" key="1">
    <citation type="submission" date="2022-12" db="EMBL/GenBank/DDBJ databases">
        <title>Chromosome-level genome of Tegillarca granosa.</title>
        <authorList>
            <person name="Kim J."/>
        </authorList>
    </citation>
    <scope>NUCLEOTIDE SEQUENCE [LARGE SCALE GENOMIC DNA]</scope>
    <source>
        <strain evidence="8">Teg-2019</strain>
        <tissue evidence="8">Adductor muscle</tissue>
    </source>
</reference>
<dbReference type="InterPro" id="IPR028994">
    <property type="entry name" value="Integrin_alpha_N"/>
</dbReference>